<dbReference type="InterPro" id="IPR036388">
    <property type="entry name" value="WH-like_DNA-bd_sf"/>
</dbReference>
<evidence type="ECO:0000313" key="4">
    <source>
        <dbReference type="EMBL" id="SEP67978.1"/>
    </source>
</evidence>
<proteinExistence type="predicted"/>
<dbReference type="AlphaFoldDB" id="A0A1H8ZW45"/>
<dbReference type="Gene3D" id="3.30.450.20">
    <property type="entry name" value="PAS domain"/>
    <property type="match status" value="2"/>
</dbReference>
<evidence type="ECO:0000259" key="2">
    <source>
        <dbReference type="PROSITE" id="PS50113"/>
    </source>
</evidence>
<evidence type="ECO:0000259" key="3">
    <source>
        <dbReference type="PROSITE" id="PS50921"/>
    </source>
</evidence>
<dbReference type="InterPro" id="IPR005561">
    <property type="entry name" value="ANTAR"/>
</dbReference>
<dbReference type="InterPro" id="IPR013655">
    <property type="entry name" value="PAS_fold_3"/>
</dbReference>
<sequence length="765" mass="81456">MTTDGTGVDRLAGLVARLQRELEESREAADGRALVELAKGMLVERLRCGPAQAAEQLALLADRAGTTQLELAVDIINEASGDDFVARVPPTADPGDRAAIRLRTAESGVLQANDTQAVAQSLFAHALSPLGAAAVAIWSAGADSSLTLAGQAGFAAGEAQRWRYVPPGVATPARRALLDRDAVWISDLAGSGLPSIGGDLPGRVAVPAGTGGRITGVLEICWPDVLEPQPLSVHKQVEALAELCAATLDSAASHGQIDHVTTAPAELADLADGLLDPALVLGPEIAADGTLTDFRVHHVNNRFVDLAGRPRSAVAGKLLLEAYPLAAAEGDLFDKVERVHATGEPFRAERMTLAALVDELPLTVTASVSVTRHGVLVLLVWRVQDEAARLANLLQHAQRLGRIGGFEEEPQHGKVIWNSQLYALYGLPPTADPVPLSDITDHAHPDDLPSLNGFLRNVQHQHRPASAAFRLHRADGVTRHVRVIAEPVLDSHGALLAIRGAYQDVSAQHWTEVALSAAQDQLAITTQEVEEHNRLALRLQQVIMPPTHPTIDAFGLRVAVRYRPAAQEELVGGDWYDAVVLPNKQILVSVGDITGHGIKGATGMVALRNALRGLAATGAGPGQLLKWLNLVAHHLTDHIIATALCGVYDPLTRVLRWARAGHLPPVLIRNQRGELLPMLPGLLLGALAEVSYQEGEVQLEPGDTLLLYTDGLVERRDVPLDECMERLCVAVSGPPLDLETLLDELLATSDSNTDDDTCVVGIQLL</sequence>
<dbReference type="RefSeq" id="WP_245982891.1">
    <property type="nucleotide sequence ID" value="NZ_FOFT01000001.1"/>
</dbReference>
<protein>
    <submittedName>
        <fullName evidence="4">Serine phosphatase RsbU, regulator of sigma subunit</fullName>
    </submittedName>
</protein>
<gene>
    <name evidence="4" type="ORF">SAMN05216195_1019</name>
</gene>
<dbReference type="Pfam" id="PF03861">
    <property type="entry name" value="ANTAR"/>
    <property type="match status" value="1"/>
</dbReference>
<evidence type="ECO:0000256" key="1">
    <source>
        <dbReference type="ARBA" id="ARBA00022801"/>
    </source>
</evidence>
<dbReference type="PANTHER" id="PTHR43156">
    <property type="entry name" value="STAGE II SPORULATION PROTEIN E-RELATED"/>
    <property type="match status" value="1"/>
</dbReference>
<dbReference type="SUPFAM" id="SSF81606">
    <property type="entry name" value="PP2C-like"/>
    <property type="match status" value="1"/>
</dbReference>
<dbReference type="Pfam" id="PF07228">
    <property type="entry name" value="SpoIIE"/>
    <property type="match status" value="1"/>
</dbReference>
<dbReference type="GO" id="GO:0003723">
    <property type="term" value="F:RNA binding"/>
    <property type="evidence" value="ECO:0007669"/>
    <property type="project" value="InterPro"/>
</dbReference>
<dbReference type="SUPFAM" id="SSF55781">
    <property type="entry name" value="GAF domain-like"/>
    <property type="match status" value="1"/>
</dbReference>
<dbReference type="PROSITE" id="PS50113">
    <property type="entry name" value="PAC"/>
    <property type="match status" value="1"/>
</dbReference>
<dbReference type="Proteomes" id="UP000199028">
    <property type="component" value="Unassembled WGS sequence"/>
</dbReference>
<dbReference type="InterPro" id="IPR000700">
    <property type="entry name" value="PAS-assoc_C"/>
</dbReference>
<feature type="domain" description="PAC" evidence="2">
    <location>
        <begin position="465"/>
        <end position="517"/>
    </location>
</feature>
<dbReference type="EMBL" id="FOFT01000001">
    <property type="protein sequence ID" value="SEP67978.1"/>
    <property type="molecule type" value="Genomic_DNA"/>
</dbReference>
<dbReference type="Gene3D" id="1.10.10.10">
    <property type="entry name" value="Winged helix-like DNA-binding domain superfamily/Winged helix DNA-binding domain"/>
    <property type="match status" value="1"/>
</dbReference>
<organism evidence="4 5">
    <name type="scientific">Lentzea flaviverrucosa</name>
    <dbReference type="NCBI Taxonomy" id="200379"/>
    <lineage>
        <taxon>Bacteria</taxon>
        <taxon>Bacillati</taxon>
        <taxon>Actinomycetota</taxon>
        <taxon>Actinomycetes</taxon>
        <taxon>Pseudonocardiales</taxon>
        <taxon>Pseudonocardiaceae</taxon>
        <taxon>Lentzea</taxon>
    </lineage>
</organism>
<dbReference type="InterPro" id="IPR036457">
    <property type="entry name" value="PPM-type-like_dom_sf"/>
</dbReference>
<dbReference type="SMART" id="SM01012">
    <property type="entry name" value="ANTAR"/>
    <property type="match status" value="1"/>
</dbReference>
<dbReference type="GO" id="GO:0016791">
    <property type="term" value="F:phosphatase activity"/>
    <property type="evidence" value="ECO:0007669"/>
    <property type="project" value="TreeGrafter"/>
</dbReference>
<dbReference type="SMART" id="SM00331">
    <property type="entry name" value="PP2C_SIG"/>
    <property type="match status" value="1"/>
</dbReference>
<name>A0A1H8ZW45_9PSEU</name>
<dbReference type="InterPro" id="IPR001932">
    <property type="entry name" value="PPM-type_phosphatase-like_dom"/>
</dbReference>
<keyword evidence="5" id="KW-1185">Reference proteome</keyword>
<dbReference type="Pfam" id="PF08447">
    <property type="entry name" value="PAS_3"/>
    <property type="match status" value="1"/>
</dbReference>
<dbReference type="InterPro" id="IPR035965">
    <property type="entry name" value="PAS-like_dom_sf"/>
</dbReference>
<feature type="domain" description="ANTAR" evidence="3">
    <location>
        <begin position="15"/>
        <end position="76"/>
    </location>
</feature>
<dbReference type="PROSITE" id="PS50921">
    <property type="entry name" value="ANTAR"/>
    <property type="match status" value="1"/>
</dbReference>
<reference evidence="5" key="1">
    <citation type="submission" date="2016-10" db="EMBL/GenBank/DDBJ databases">
        <authorList>
            <person name="Varghese N."/>
            <person name="Submissions S."/>
        </authorList>
    </citation>
    <scope>NUCLEOTIDE SEQUENCE [LARGE SCALE GENOMIC DNA]</scope>
    <source>
        <strain evidence="5">CGMCC 4.578</strain>
    </source>
</reference>
<dbReference type="InterPro" id="IPR052016">
    <property type="entry name" value="Bact_Sigma-Reg"/>
</dbReference>
<evidence type="ECO:0000313" key="5">
    <source>
        <dbReference type="Proteomes" id="UP000199028"/>
    </source>
</evidence>
<keyword evidence="1" id="KW-0378">Hydrolase</keyword>
<accession>A0A1H8ZW45</accession>
<dbReference type="SUPFAM" id="SSF55785">
    <property type="entry name" value="PYP-like sensor domain (PAS domain)"/>
    <property type="match status" value="1"/>
</dbReference>
<dbReference type="Gene3D" id="3.60.40.10">
    <property type="entry name" value="PPM-type phosphatase domain"/>
    <property type="match status" value="1"/>
</dbReference>
<dbReference type="PANTHER" id="PTHR43156:SF2">
    <property type="entry name" value="STAGE II SPORULATION PROTEIN E"/>
    <property type="match status" value="1"/>
</dbReference>